<reference evidence="1" key="1">
    <citation type="journal article" date="2021" name="Proc. Natl. Acad. Sci. U.S.A.">
        <title>A Catalog of Tens of Thousands of Viruses from Human Metagenomes Reveals Hidden Associations with Chronic Diseases.</title>
        <authorList>
            <person name="Tisza M.J."/>
            <person name="Buck C.B."/>
        </authorList>
    </citation>
    <scope>NUCLEOTIDE SEQUENCE</scope>
    <source>
        <strain evidence="1">CtD3x5</strain>
    </source>
</reference>
<keyword evidence="1" id="KW-0378">Hydrolase</keyword>
<dbReference type="EMBL" id="BK015538">
    <property type="protein sequence ID" value="DAE11862.1"/>
    <property type="molecule type" value="Genomic_DNA"/>
</dbReference>
<name>A0A8S5PXU7_9CAUD</name>
<protein>
    <submittedName>
        <fullName evidence="1">Restriction endonuclease</fullName>
    </submittedName>
</protein>
<proteinExistence type="predicted"/>
<accession>A0A8S5PXU7</accession>
<dbReference type="GO" id="GO:0004519">
    <property type="term" value="F:endonuclease activity"/>
    <property type="evidence" value="ECO:0007669"/>
    <property type="project" value="UniProtKB-KW"/>
</dbReference>
<evidence type="ECO:0000313" key="1">
    <source>
        <dbReference type="EMBL" id="DAE11862.1"/>
    </source>
</evidence>
<keyword evidence="1" id="KW-0540">Nuclease</keyword>
<keyword evidence="1" id="KW-0255">Endonuclease</keyword>
<organism evidence="1">
    <name type="scientific">Siphoviridae sp. ctD3x5</name>
    <dbReference type="NCBI Taxonomy" id="2825384"/>
    <lineage>
        <taxon>Viruses</taxon>
        <taxon>Duplodnaviria</taxon>
        <taxon>Heunggongvirae</taxon>
        <taxon>Uroviricota</taxon>
        <taxon>Caudoviricetes</taxon>
    </lineage>
</organism>
<sequence length="109" mass="12578">MMKVCSRCGEEKPLEEFHRAGLDAYGNNAYKSRCKDCCSIEAKYYRENNKEALKQKRQELREKSAPDVGVLMREAARMANQAFPLLSSAYWNTGAAKRVYEELGLKWTF</sequence>